<protein>
    <submittedName>
        <fullName evidence="1">Uncharacterized protein</fullName>
    </submittedName>
</protein>
<proteinExistence type="predicted"/>
<reference evidence="1 2" key="1">
    <citation type="submission" date="2021-06" db="EMBL/GenBank/DDBJ databases">
        <authorList>
            <person name="Palmer J.M."/>
        </authorList>
    </citation>
    <scope>NUCLEOTIDE SEQUENCE [LARGE SCALE GENOMIC DNA]</scope>
    <source>
        <strain evidence="2">if_2019</strain>
        <tissue evidence="1">Muscle</tissue>
    </source>
</reference>
<keyword evidence="2" id="KW-1185">Reference proteome</keyword>
<comment type="caution">
    <text evidence="1">The sequence shown here is derived from an EMBL/GenBank/DDBJ whole genome shotgun (WGS) entry which is preliminary data.</text>
</comment>
<organism evidence="1 2">
    <name type="scientific">Ilyodon furcidens</name>
    <name type="common">goldbreast splitfin</name>
    <dbReference type="NCBI Taxonomy" id="33524"/>
    <lineage>
        <taxon>Eukaryota</taxon>
        <taxon>Metazoa</taxon>
        <taxon>Chordata</taxon>
        <taxon>Craniata</taxon>
        <taxon>Vertebrata</taxon>
        <taxon>Euteleostomi</taxon>
        <taxon>Actinopterygii</taxon>
        <taxon>Neopterygii</taxon>
        <taxon>Teleostei</taxon>
        <taxon>Neoteleostei</taxon>
        <taxon>Acanthomorphata</taxon>
        <taxon>Ovalentaria</taxon>
        <taxon>Atherinomorphae</taxon>
        <taxon>Cyprinodontiformes</taxon>
        <taxon>Goodeidae</taxon>
        <taxon>Ilyodon</taxon>
    </lineage>
</organism>
<dbReference type="Proteomes" id="UP001482620">
    <property type="component" value="Unassembled WGS sequence"/>
</dbReference>
<sequence>MHAQEEHANSMQKDPRLGHLQVLHVGCSGVKRKSSRNMFSGGTNHSSLSGNLIDESGFGIWTQEETGVVTCYLLGLHCLVSTFFFSTASFCSSVSDTKFAIVLNAATYSCYDRFG</sequence>
<dbReference type="EMBL" id="JAHRIQ010072203">
    <property type="protein sequence ID" value="MEQ2245039.1"/>
    <property type="molecule type" value="Genomic_DNA"/>
</dbReference>
<evidence type="ECO:0000313" key="2">
    <source>
        <dbReference type="Proteomes" id="UP001482620"/>
    </source>
</evidence>
<evidence type="ECO:0000313" key="1">
    <source>
        <dbReference type="EMBL" id="MEQ2245039.1"/>
    </source>
</evidence>
<name>A0ABV0UK09_9TELE</name>
<accession>A0ABV0UK09</accession>
<gene>
    <name evidence="1" type="ORF">ILYODFUR_023475</name>
</gene>